<dbReference type="OrthoDB" id="447510at2759"/>
<feature type="compositionally biased region" description="Low complexity" evidence="3">
    <location>
        <begin position="212"/>
        <end position="223"/>
    </location>
</feature>
<dbReference type="Pfam" id="PF05301">
    <property type="entry name" value="Acetyltransf_16"/>
    <property type="match status" value="1"/>
</dbReference>
<feature type="non-terminal residue" evidence="5">
    <location>
        <position position="1"/>
    </location>
</feature>
<evidence type="ECO:0000313" key="6">
    <source>
        <dbReference type="Proteomes" id="UP000215335"/>
    </source>
</evidence>
<keyword evidence="1" id="KW-0808">Transferase</keyword>
<accession>A0A232F3V2</accession>
<evidence type="ECO:0000256" key="2">
    <source>
        <dbReference type="ARBA" id="ARBA00023315"/>
    </source>
</evidence>
<dbReference type="GO" id="GO:0005874">
    <property type="term" value="C:microtubule"/>
    <property type="evidence" value="ECO:0007669"/>
    <property type="project" value="InterPro"/>
</dbReference>
<dbReference type="Proteomes" id="UP000215335">
    <property type="component" value="Unassembled WGS sequence"/>
</dbReference>
<dbReference type="GO" id="GO:0019799">
    <property type="term" value="F:tubulin N-acetyltransferase activity"/>
    <property type="evidence" value="ECO:0007669"/>
    <property type="project" value="InterPro"/>
</dbReference>
<dbReference type="EMBL" id="NNAY01001046">
    <property type="protein sequence ID" value="OXU25355.1"/>
    <property type="molecule type" value="Genomic_DNA"/>
</dbReference>
<feature type="compositionally biased region" description="Polar residues" evidence="3">
    <location>
        <begin position="224"/>
        <end position="251"/>
    </location>
</feature>
<comment type="caution">
    <text evidence="5">The sequence shown here is derived from an EMBL/GenBank/DDBJ whole genome shotgun (WGS) entry which is preliminary data.</text>
</comment>
<organism evidence="5 6">
    <name type="scientific">Trichomalopsis sarcophagae</name>
    <dbReference type="NCBI Taxonomy" id="543379"/>
    <lineage>
        <taxon>Eukaryota</taxon>
        <taxon>Metazoa</taxon>
        <taxon>Ecdysozoa</taxon>
        <taxon>Arthropoda</taxon>
        <taxon>Hexapoda</taxon>
        <taxon>Insecta</taxon>
        <taxon>Pterygota</taxon>
        <taxon>Neoptera</taxon>
        <taxon>Endopterygota</taxon>
        <taxon>Hymenoptera</taxon>
        <taxon>Apocrita</taxon>
        <taxon>Proctotrupomorpha</taxon>
        <taxon>Chalcidoidea</taxon>
        <taxon>Pteromalidae</taxon>
        <taxon>Pteromalinae</taxon>
        <taxon>Trichomalopsis</taxon>
    </lineage>
</organism>
<name>A0A232F3V2_9HYME</name>
<protein>
    <recommendedName>
        <fullName evidence="4">N-acetyltransferase domain-containing protein</fullName>
    </recommendedName>
</protein>
<evidence type="ECO:0000259" key="4">
    <source>
        <dbReference type="PROSITE" id="PS51730"/>
    </source>
</evidence>
<dbReference type="HAMAP" id="MF_03130">
    <property type="entry name" value="mec17"/>
    <property type="match status" value="1"/>
</dbReference>
<dbReference type="PANTHER" id="PTHR12327:SF0">
    <property type="entry name" value="ALPHA-TUBULIN N-ACETYLTRANSFERASE 1"/>
    <property type="match status" value="1"/>
</dbReference>
<evidence type="ECO:0000256" key="1">
    <source>
        <dbReference type="ARBA" id="ARBA00022679"/>
    </source>
</evidence>
<reference evidence="5 6" key="1">
    <citation type="journal article" date="2017" name="Curr. Biol.">
        <title>The Evolution of Venom by Co-option of Single-Copy Genes.</title>
        <authorList>
            <person name="Martinson E.O."/>
            <person name="Mrinalini"/>
            <person name="Kelkar Y.D."/>
            <person name="Chang C.H."/>
            <person name="Werren J.H."/>
        </authorList>
    </citation>
    <scope>NUCLEOTIDE SEQUENCE [LARGE SCALE GENOMIC DNA]</scope>
    <source>
        <strain evidence="5 6">Alberta</strain>
        <tissue evidence="5">Whole body</tissue>
    </source>
</reference>
<proteinExistence type="inferred from homology"/>
<sequence length="405" mass="45921">FSNTSLRSLHFDKQTFINMDFRFDINKLLPKRINKITHTLIPEGFRGDRREYNDCQRLLTRILDDMGEASAKAQGLNRTITSALKLRDTDHIIYLMVDNEGNNGLGSVVGLLKTGSKLLFMFDENGRHYQIKPRCILDFYIHESRQRMGLGMELYQHMLSEENLKPIKLAIDRPSDKFLSFLMKHYGLTTIIPQNNKFVVFKGFFDDEIEESQSSNNRNNSASPTRQSVDGNNQTNLTDIQSPRNNSNGTPRSAYGRYAASRPPCSMATIIHHAVTDQPANTKSSLRMFPDRPDSVTFSNYEKQEKETAEIEDGNDSITIAETMVEDMHIHEDNDTETLFSQPDGVTDDVKDELEETPDALAETNDNDKIDSAISVAGSEEVPVDENALTSAGHLDLKFYHSPLW</sequence>
<dbReference type="PANTHER" id="PTHR12327">
    <property type="entry name" value="ALPHA-TUBULIN N-ACETYLTRANSFERASE 1"/>
    <property type="match status" value="1"/>
</dbReference>
<dbReference type="Gene3D" id="3.40.630.30">
    <property type="match status" value="1"/>
</dbReference>
<evidence type="ECO:0000256" key="3">
    <source>
        <dbReference type="SAM" id="MobiDB-lite"/>
    </source>
</evidence>
<keyword evidence="2" id="KW-0012">Acyltransferase</keyword>
<gene>
    <name evidence="5" type="ORF">TSAR_005634</name>
</gene>
<dbReference type="AlphaFoldDB" id="A0A232F3V2"/>
<evidence type="ECO:0000313" key="5">
    <source>
        <dbReference type="EMBL" id="OXU25355.1"/>
    </source>
</evidence>
<keyword evidence="6" id="KW-1185">Reference proteome</keyword>
<dbReference type="PROSITE" id="PS51730">
    <property type="entry name" value="GNAT_ATAT"/>
    <property type="match status" value="1"/>
</dbReference>
<feature type="region of interest" description="Disordered" evidence="3">
    <location>
        <begin position="212"/>
        <end position="260"/>
    </location>
</feature>
<dbReference type="InterPro" id="IPR007965">
    <property type="entry name" value="GNAT_ATAT"/>
</dbReference>
<dbReference type="InterPro" id="IPR038746">
    <property type="entry name" value="Atat"/>
</dbReference>
<feature type="domain" description="N-acetyltransferase" evidence="4">
    <location>
        <begin position="19"/>
        <end position="205"/>
    </location>
</feature>